<accession>A0ABW3IZS4</accession>
<dbReference type="EMBL" id="JBHTIZ010000005">
    <property type="protein sequence ID" value="MFD0983324.1"/>
    <property type="molecule type" value="Genomic_DNA"/>
</dbReference>
<comment type="caution">
    <text evidence="1">The sequence shown here is derived from an EMBL/GenBank/DDBJ whole genome shotgun (WGS) entry which is preliminary data.</text>
</comment>
<name>A0ABW3IZS4_9FLAO</name>
<keyword evidence="2" id="KW-1185">Reference proteome</keyword>
<organism evidence="1 2">
    <name type="scientific">Flavobacterium myungsuense</name>
    <dbReference type="NCBI Taxonomy" id="651823"/>
    <lineage>
        <taxon>Bacteria</taxon>
        <taxon>Pseudomonadati</taxon>
        <taxon>Bacteroidota</taxon>
        <taxon>Flavobacteriia</taxon>
        <taxon>Flavobacteriales</taxon>
        <taxon>Flavobacteriaceae</taxon>
        <taxon>Flavobacterium</taxon>
    </lineage>
</organism>
<dbReference type="RefSeq" id="WP_379752871.1">
    <property type="nucleotide sequence ID" value="NZ_JBHSYB010000002.1"/>
</dbReference>
<evidence type="ECO:0000313" key="1">
    <source>
        <dbReference type="EMBL" id="MFD0983324.1"/>
    </source>
</evidence>
<protein>
    <submittedName>
        <fullName evidence="1">Uncharacterized protein</fullName>
    </submittedName>
</protein>
<reference evidence="2" key="1">
    <citation type="journal article" date="2019" name="Int. J. Syst. Evol. Microbiol.">
        <title>The Global Catalogue of Microorganisms (GCM) 10K type strain sequencing project: providing services to taxonomists for standard genome sequencing and annotation.</title>
        <authorList>
            <consortium name="The Broad Institute Genomics Platform"/>
            <consortium name="The Broad Institute Genome Sequencing Center for Infectious Disease"/>
            <person name="Wu L."/>
            <person name="Ma J."/>
        </authorList>
    </citation>
    <scope>NUCLEOTIDE SEQUENCE [LARGE SCALE GENOMIC DNA]</scope>
    <source>
        <strain evidence="2">CECT 7649</strain>
    </source>
</reference>
<gene>
    <name evidence="1" type="ORF">ACFQ0S_02430</name>
</gene>
<evidence type="ECO:0000313" key="2">
    <source>
        <dbReference type="Proteomes" id="UP001597051"/>
    </source>
</evidence>
<dbReference type="Proteomes" id="UP001597051">
    <property type="component" value="Unassembled WGS sequence"/>
</dbReference>
<proteinExistence type="predicted"/>
<sequence length="64" mass="7824">MKTTKLQKEVSRMWNIYPDETFIEMISLLDDPEYWVNVQLEELTDKECLKIIKKLGKIYSKWNR</sequence>